<comment type="caution">
    <text evidence="2">The sequence shown here is derived from an EMBL/GenBank/DDBJ whole genome shotgun (WGS) entry which is preliminary data.</text>
</comment>
<keyword evidence="3" id="KW-1185">Reference proteome</keyword>
<evidence type="ECO:0000256" key="1">
    <source>
        <dbReference type="SAM" id="MobiDB-lite"/>
    </source>
</evidence>
<dbReference type="AlphaFoldDB" id="A0AAE2CIB2"/>
<organism evidence="2 3">
    <name type="scientific">Sesamum alatum</name>
    <dbReference type="NCBI Taxonomy" id="300844"/>
    <lineage>
        <taxon>Eukaryota</taxon>
        <taxon>Viridiplantae</taxon>
        <taxon>Streptophyta</taxon>
        <taxon>Embryophyta</taxon>
        <taxon>Tracheophyta</taxon>
        <taxon>Spermatophyta</taxon>
        <taxon>Magnoliopsida</taxon>
        <taxon>eudicotyledons</taxon>
        <taxon>Gunneridae</taxon>
        <taxon>Pentapetalae</taxon>
        <taxon>asterids</taxon>
        <taxon>lamiids</taxon>
        <taxon>Lamiales</taxon>
        <taxon>Pedaliaceae</taxon>
        <taxon>Sesamum</taxon>
    </lineage>
</organism>
<sequence>MQGNNQQPQTRAQQGGANKPTRTRNQAGRTKIRAHAFALGGEEVTDPTTVIEGTIRQLDALRDEANVKFSHVSVLSKIVIDIEEAQHRDEEIQKLKKLVGI</sequence>
<dbReference type="EMBL" id="JACGWO010000007">
    <property type="protein sequence ID" value="KAK4423197.1"/>
    <property type="molecule type" value="Genomic_DNA"/>
</dbReference>
<evidence type="ECO:0000313" key="3">
    <source>
        <dbReference type="Proteomes" id="UP001293254"/>
    </source>
</evidence>
<gene>
    <name evidence="2" type="ORF">Salat_1902500</name>
</gene>
<dbReference type="Proteomes" id="UP001293254">
    <property type="component" value="Unassembled WGS sequence"/>
</dbReference>
<reference evidence="2" key="1">
    <citation type="submission" date="2020-06" db="EMBL/GenBank/DDBJ databases">
        <authorList>
            <person name="Li T."/>
            <person name="Hu X."/>
            <person name="Zhang T."/>
            <person name="Song X."/>
            <person name="Zhang H."/>
            <person name="Dai N."/>
            <person name="Sheng W."/>
            <person name="Hou X."/>
            <person name="Wei L."/>
        </authorList>
    </citation>
    <scope>NUCLEOTIDE SEQUENCE</scope>
    <source>
        <strain evidence="2">3651</strain>
        <tissue evidence="2">Leaf</tissue>
    </source>
</reference>
<feature type="region of interest" description="Disordered" evidence="1">
    <location>
        <begin position="1"/>
        <end position="30"/>
    </location>
</feature>
<feature type="compositionally biased region" description="Polar residues" evidence="1">
    <location>
        <begin position="1"/>
        <end position="16"/>
    </location>
</feature>
<reference evidence="2" key="2">
    <citation type="journal article" date="2024" name="Plant">
        <title>Genomic evolution and insights into agronomic trait innovations of Sesamum species.</title>
        <authorList>
            <person name="Miao H."/>
            <person name="Wang L."/>
            <person name="Qu L."/>
            <person name="Liu H."/>
            <person name="Sun Y."/>
            <person name="Le M."/>
            <person name="Wang Q."/>
            <person name="Wei S."/>
            <person name="Zheng Y."/>
            <person name="Lin W."/>
            <person name="Duan Y."/>
            <person name="Cao H."/>
            <person name="Xiong S."/>
            <person name="Wang X."/>
            <person name="Wei L."/>
            <person name="Li C."/>
            <person name="Ma Q."/>
            <person name="Ju M."/>
            <person name="Zhao R."/>
            <person name="Li G."/>
            <person name="Mu C."/>
            <person name="Tian Q."/>
            <person name="Mei H."/>
            <person name="Zhang T."/>
            <person name="Gao T."/>
            <person name="Zhang H."/>
        </authorList>
    </citation>
    <scope>NUCLEOTIDE SEQUENCE</scope>
    <source>
        <strain evidence="2">3651</strain>
    </source>
</reference>
<proteinExistence type="predicted"/>
<name>A0AAE2CIB2_9LAMI</name>
<accession>A0AAE2CIB2</accession>
<evidence type="ECO:0000313" key="2">
    <source>
        <dbReference type="EMBL" id="KAK4423197.1"/>
    </source>
</evidence>
<protein>
    <submittedName>
        <fullName evidence="2">Uncharacterized protein</fullName>
    </submittedName>
</protein>